<comment type="similarity">
    <text evidence="2 6">Belongs to the FliS family.</text>
</comment>
<evidence type="ECO:0000256" key="5">
    <source>
        <dbReference type="ARBA" id="ARBA00023186"/>
    </source>
</evidence>
<dbReference type="Pfam" id="PF02561">
    <property type="entry name" value="FliS"/>
    <property type="match status" value="1"/>
</dbReference>
<dbReference type="InterPro" id="IPR036584">
    <property type="entry name" value="FliS_sf"/>
</dbReference>
<name>A0A7Z2S4K7_9SPHN</name>
<protein>
    <recommendedName>
        <fullName evidence="6">Flagellar secretion chaperone FliS</fullName>
    </recommendedName>
</protein>
<evidence type="ECO:0000256" key="1">
    <source>
        <dbReference type="ARBA" id="ARBA00004514"/>
    </source>
</evidence>
<dbReference type="GO" id="GO:0044780">
    <property type="term" value="P:bacterial-type flagellum assembly"/>
    <property type="evidence" value="ECO:0007669"/>
    <property type="project" value="InterPro"/>
</dbReference>
<dbReference type="InterPro" id="IPR003713">
    <property type="entry name" value="FliS"/>
</dbReference>
<dbReference type="SUPFAM" id="SSF101116">
    <property type="entry name" value="Flagellar export chaperone FliS"/>
    <property type="match status" value="1"/>
</dbReference>
<dbReference type="PIRSF" id="PIRSF039090">
    <property type="entry name" value="Flis"/>
    <property type="match status" value="1"/>
</dbReference>
<proteinExistence type="inferred from homology"/>
<dbReference type="GO" id="GO:0005829">
    <property type="term" value="C:cytosol"/>
    <property type="evidence" value="ECO:0007669"/>
    <property type="project" value="UniProtKB-SubCell"/>
</dbReference>
<organism evidence="7 8">
    <name type="scientific">Sphingomonas changnyeongensis</name>
    <dbReference type="NCBI Taxonomy" id="2698679"/>
    <lineage>
        <taxon>Bacteria</taxon>
        <taxon>Pseudomonadati</taxon>
        <taxon>Pseudomonadota</taxon>
        <taxon>Alphaproteobacteria</taxon>
        <taxon>Sphingomonadales</taxon>
        <taxon>Sphingomonadaceae</taxon>
        <taxon>Sphingomonas</taxon>
    </lineage>
</organism>
<keyword evidence="7" id="KW-0969">Cilium</keyword>
<keyword evidence="3 6" id="KW-0963">Cytoplasm</keyword>
<keyword evidence="4 6" id="KW-1005">Bacterial flagellum biogenesis</keyword>
<dbReference type="CDD" id="cd16098">
    <property type="entry name" value="FliS"/>
    <property type="match status" value="1"/>
</dbReference>
<evidence type="ECO:0000313" key="8">
    <source>
        <dbReference type="Proteomes" id="UP000464468"/>
    </source>
</evidence>
<keyword evidence="5" id="KW-0143">Chaperone</keyword>
<evidence type="ECO:0000256" key="6">
    <source>
        <dbReference type="PIRNR" id="PIRNR039090"/>
    </source>
</evidence>
<dbReference type="AlphaFoldDB" id="A0A7Z2S4K7"/>
<evidence type="ECO:0000256" key="3">
    <source>
        <dbReference type="ARBA" id="ARBA00022490"/>
    </source>
</evidence>
<dbReference type="EMBL" id="CP047895">
    <property type="protein sequence ID" value="QHL90180.1"/>
    <property type="molecule type" value="Genomic_DNA"/>
</dbReference>
<evidence type="ECO:0000256" key="4">
    <source>
        <dbReference type="ARBA" id="ARBA00022795"/>
    </source>
</evidence>
<dbReference type="KEGG" id="schy:GVO57_04190"/>
<reference evidence="7 8" key="1">
    <citation type="submission" date="2020-01" db="EMBL/GenBank/DDBJ databases">
        <title>Sphingomonas sp. C33 whole genome sequece.</title>
        <authorList>
            <person name="Park C."/>
        </authorList>
    </citation>
    <scope>NUCLEOTIDE SEQUENCE [LARGE SCALE GENOMIC DNA]</scope>
    <source>
        <strain evidence="7 8">C33</strain>
    </source>
</reference>
<accession>A0A7Z2S4K7</accession>
<gene>
    <name evidence="7" type="primary">fliS</name>
    <name evidence="7" type="ORF">GVO57_04190</name>
</gene>
<dbReference type="NCBIfam" id="TIGR00208">
    <property type="entry name" value="fliS"/>
    <property type="match status" value="1"/>
</dbReference>
<evidence type="ECO:0000313" key="7">
    <source>
        <dbReference type="EMBL" id="QHL90180.1"/>
    </source>
</evidence>
<keyword evidence="7" id="KW-0282">Flagellum</keyword>
<dbReference type="PANTHER" id="PTHR34773:SF1">
    <property type="entry name" value="FLAGELLAR SECRETION CHAPERONE FLIS"/>
    <property type="match status" value="1"/>
</dbReference>
<evidence type="ECO:0000256" key="2">
    <source>
        <dbReference type="ARBA" id="ARBA00008787"/>
    </source>
</evidence>
<keyword evidence="7" id="KW-0966">Cell projection</keyword>
<dbReference type="Gene3D" id="1.20.120.340">
    <property type="entry name" value="Flagellar protein FliS"/>
    <property type="match status" value="1"/>
</dbReference>
<keyword evidence="8" id="KW-1185">Reference proteome</keyword>
<dbReference type="Proteomes" id="UP000464468">
    <property type="component" value="Chromosome"/>
</dbReference>
<comment type="subcellular location">
    <subcellularLocation>
        <location evidence="1 6">Cytoplasm</location>
        <location evidence="1 6">Cytosol</location>
    </subcellularLocation>
</comment>
<sequence length="133" mass="14276">MSYASRLARDPIETYRQVDLASRVGGADRHQLVGLLYDEALMCLRLAERAIAMRDYAAKSARITKALALLFALEAGLDFTRGGEVAQTLSRFYRGARAEIMQASVDNDAALLRATAGAIGEIAASWRAIAGAG</sequence>
<dbReference type="PANTHER" id="PTHR34773">
    <property type="entry name" value="FLAGELLAR SECRETION CHAPERONE FLIS"/>
    <property type="match status" value="1"/>
</dbReference>
<dbReference type="GO" id="GO:0071973">
    <property type="term" value="P:bacterial-type flagellum-dependent cell motility"/>
    <property type="evidence" value="ECO:0007669"/>
    <property type="project" value="TreeGrafter"/>
</dbReference>
<dbReference type="RefSeq" id="WP_160592108.1">
    <property type="nucleotide sequence ID" value="NZ_CP047895.1"/>
</dbReference>